<evidence type="ECO:0000313" key="3">
    <source>
        <dbReference type="EMBL" id="MBB4446920.1"/>
    </source>
</evidence>
<dbReference type="EMBL" id="JACIHM010000003">
    <property type="protein sequence ID" value="MBB4446920.1"/>
    <property type="molecule type" value="Genomic_DNA"/>
</dbReference>
<dbReference type="Proteomes" id="UP000524535">
    <property type="component" value="Unassembled WGS sequence"/>
</dbReference>
<evidence type="ECO:0000313" key="2">
    <source>
        <dbReference type="EMBL" id="MBB4412289.1"/>
    </source>
</evidence>
<protein>
    <submittedName>
        <fullName evidence="1">Uncharacterized protein</fullName>
    </submittedName>
</protein>
<name>A0A7W6WQ20_9HYPH</name>
<sequence>MQFPILKILGELRANLPPKFKELAVRPTVGTINSYYAGQTQHENGSATLAISFQNTDGTVFSPIEIRLPFSDENGVLTPTWKGATLISNHWSQDLYMGETGWQYLRFNEEWGASLPDDETHRNEQILAGLNFYSLIHVTSAPEKITRIYDFARAHTDIDMVICELEGAVLRCSRINGFDGYDFKHPNGEAWRVEFRTDEAVLLIDGTLAASTVADEPSRVFSMISNKLAETEDRDRSDENASDLSL</sequence>
<organism evidence="1 4">
    <name type="scientific">Aliirhizobium cellulosilyticum</name>
    <dbReference type="NCBI Taxonomy" id="393664"/>
    <lineage>
        <taxon>Bacteria</taxon>
        <taxon>Pseudomonadati</taxon>
        <taxon>Pseudomonadota</taxon>
        <taxon>Alphaproteobacteria</taxon>
        <taxon>Hyphomicrobiales</taxon>
        <taxon>Rhizobiaceae</taxon>
        <taxon>Aliirhizobium</taxon>
    </lineage>
</organism>
<evidence type="ECO:0000313" key="1">
    <source>
        <dbReference type="EMBL" id="MBB4349489.1"/>
    </source>
</evidence>
<evidence type="ECO:0000313" key="5">
    <source>
        <dbReference type="Proteomes" id="UP000524535"/>
    </source>
</evidence>
<dbReference type="AlphaFoldDB" id="A0A7W6WQ20"/>
<dbReference type="EMBL" id="JACIGY010000003">
    <property type="protein sequence ID" value="MBB4412289.1"/>
    <property type="molecule type" value="Genomic_DNA"/>
</dbReference>
<accession>A0A7W6WQ20</accession>
<evidence type="ECO:0000313" key="4">
    <source>
        <dbReference type="Proteomes" id="UP000520770"/>
    </source>
</evidence>
<dbReference type="RefSeq" id="WP_183824811.1">
    <property type="nucleotide sequence ID" value="NZ_JACIGW010000003.1"/>
</dbReference>
<comment type="caution">
    <text evidence="1">The sequence shown here is derived from an EMBL/GenBank/DDBJ whole genome shotgun (WGS) entry which is preliminary data.</text>
</comment>
<reference evidence="4 5" key="1">
    <citation type="submission" date="2020-08" db="EMBL/GenBank/DDBJ databases">
        <title>Genomic Encyclopedia of Type Strains, Phase IV (KMG-V): Genome sequencing to study the core and pangenomes of soil and plant-associated prokaryotes.</title>
        <authorList>
            <person name="Whitman W."/>
        </authorList>
    </citation>
    <scope>NUCLEOTIDE SEQUENCE [LARGE SCALE GENOMIC DNA]</scope>
    <source>
        <strain evidence="2 5">SEMIA 444</strain>
        <strain evidence="1 4">SEMIA 448</strain>
        <strain evidence="3 6">SEMIA 452</strain>
    </source>
</reference>
<keyword evidence="5" id="KW-1185">Reference proteome</keyword>
<dbReference type="Proteomes" id="UP000520770">
    <property type="component" value="Unassembled WGS sequence"/>
</dbReference>
<gene>
    <name evidence="2" type="ORF">GGE31_002802</name>
    <name evidence="1" type="ORF">GGE33_003251</name>
    <name evidence="3" type="ORF">GGE35_002742</name>
</gene>
<dbReference type="Proteomes" id="UP000576087">
    <property type="component" value="Unassembled WGS sequence"/>
</dbReference>
<dbReference type="EMBL" id="JACIGW010000003">
    <property type="protein sequence ID" value="MBB4349489.1"/>
    <property type="molecule type" value="Genomic_DNA"/>
</dbReference>
<proteinExistence type="predicted"/>
<evidence type="ECO:0000313" key="6">
    <source>
        <dbReference type="Proteomes" id="UP000576087"/>
    </source>
</evidence>